<evidence type="ECO:0000256" key="1">
    <source>
        <dbReference type="SAM" id="SignalP"/>
    </source>
</evidence>
<dbReference type="ESTHER" id="ketvy-e3eyt7">
    <property type="family name" value="Duf_900"/>
</dbReference>
<dbReference type="PIRSF" id="PIRSF033909">
    <property type="entry name" value="UCP033909"/>
    <property type="match status" value="1"/>
</dbReference>
<dbReference type="SUPFAM" id="SSF53474">
    <property type="entry name" value="alpha/beta-Hydrolases"/>
    <property type="match status" value="1"/>
</dbReference>
<gene>
    <name evidence="2" type="ordered locus">KVU_2523</name>
</gene>
<dbReference type="eggNOG" id="COG4782">
    <property type="taxonomic scope" value="Bacteria"/>
</dbReference>
<dbReference type="PATRIC" id="fig|759362.5.peg.2636"/>
<organism evidence="2 3">
    <name type="scientific">Ketogulonicigenium vulgare (strain WSH-001)</name>
    <dbReference type="NCBI Taxonomy" id="759362"/>
    <lineage>
        <taxon>Bacteria</taxon>
        <taxon>Pseudomonadati</taxon>
        <taxon>Pseudomonadota</taxon>
        <taxon>Alphaproteobacteria</taxon>
        <taxon>Rhodobacterales</taxon>
        <taxon>Roseobacteraceae</taxon>
        <taxon>Ketogulonicigenium</taxon>
    </lineage>
</organism>
<sequence>MIYARLVLAALVIALAGCAPRPDDGLLLPAAPENLSPHAQEVTVMTISNRNRTGPDGQFYGTAHSEMHREEFVIAVAPAREDTGSLLFDRDLSRDFAVVSRRALDAPDWHRALRAQHRTADQPIVLFVHGYNQTFQESLFRLAQISAGMASEVQPILFSWPSQASLMGYVADRDSATVARDDLAQLLRDLHRNMPNRDIMIAGHSMGSWLVMEVLRDLRRGGENRLLRRIQVGLAAPDIDVAVFRSQMAAVGQLSRPLTILVSQDDIALGMSGRLAEQRTRLGALDASDPRTIALAEELGVRIIDVSAFPAADDFHHERFLALAAFHPQSAMQASIIDQLRFAGAYILDTSGQVLRREITDDF</sequence>
<feature type="chain" id="PRO_5003395734" evidence="1">
    <location>
        <begin position="20"/>
        <end position="363"/>
    </location>
</feature>
<keyword evidence="3" id="KW-1185">Reference proteome</keyword>
<evidence type="ECO:0000313" key="2">
    <source>
        <dbReference type="EMBL" id="AEM42362.1"/>
    </source>
</evidence>
<dbReference type="InterPro" id="IPR029058">
    <property type="entry name" value="AB_hydrolase_fold"/>
</dbReference>
<evidence type="ECO:0000313" key="3">
    <source>
        <dbReference type="Proteomes" id="UP000000692"/>
    </source>
</evidence>
<dbReference type="RefSeq" id="WP_013383164.1">
    <property type="nucleotide sequence ID" value="NC_017384.1"/>
</dbReference>
<dbReference type="HOGENOM" id="CLU_030170_0_0_5"/>
<dbReference type="KEGG" id="kvl:KVU_2523"/>
<accession>F9Y876</accession>
<dbReference type="Pfam" id="PF05990">
    <property type="entry name" value="DUF900"/>
    <property type="match status" value="1"/>
</dbReference>
<dbReference type="Gene3D" id="3.40.50.1820">
    <property type="entry name" value="alpha/beta hydrolase"/>
    <property type="match status" value="1"/>
</dbReference>
<keyword evidence="1" id="KW-0732">Signal</keyword>
<dbReference type="AlphaFoldDB" id="F9Y876"/>
<dbReference type="EMBL" id="CP002018">
    <property type="protein sequence ID" value="AEM42362.1"/>
    <property type="molecule type" value="Genomic_DNA"/>
</dbReference>
<feature type="signal peptide" evidence="1">
    <location>
        <begin position="1"/>
        <end position="19"/>
    </location>
</feature>
<protein>
    <submittedName>
        <fullName evidence="2">Esterase/lipase/thioesterase</fullName>
    </submittedName>
</protein>
<name>F9Y876_KETVW</name>
<dbReference type="PANTHER" id="PTHR36513:SF1">
    <property type="entry name" value="TRANSMEMBRANE PROTEIN"/>
    <property type="match status" value="1"/>
</dbReference>
<proteinExistence type="predicted"/>
<dbReference type="InterPro" id="IPR010297">
    <property type="entry name" value="DUF900_hydrolase"/>
</dbReference>
<dbReference type="Proteomes" id="UP000000692">
    <property type="component" value="Chromosome"/>
</dbReference>
<dbReference type="PROSITE" id="PS51257">
    <property type="entry name" value="PROKAR_LIPOPROTEIN"/>
    <property type="match status" value="1"/>
</dbReference>
<reference evidence="2 3" key="1">
    <citation type="journal article" date="2011" name="J. Bacteriol.">
        <title>Complete genome sequence of the industrial strain Ketogulonicigenium vulgare WSH-001.</title>
        <authorList>
            <person name="Liu L."/>
            <person name="Li Y."/>
            <person name="Zhang J."/>
            <person name="Zhou Z."/>
            <person name="Liu J."/>
            <person name="Li X."/>
            <person name="Zhou J."/>
            <person name="Du G."/>
            <person name="Wang L."/>
            <person name="Chen J."/>
        </authorList>
    </citation>
    <scope>NUCLEOTIDE SEQUENCE [LARGE SCALE GENOMIC DNA]</scope>
    <source>
        <strain evidence="2 3">WSH-001</strain>
    </source>
</reference>
<dbReference type="OrthoDB" id="9797755at2"/>
<dbReference type="InterPro" id="IPR014586">
    <property type="entry name" value="UCP033909"/>
</dbReference>
<dbReference type="PANTHER" id="PTHR36513">
    <property type="entry name" value="ABC TRANSMEMBRANE TYPE-1 DOMAIN-CONTAINING PROTEIN"/>
    <property type="match status" value="1"/>
</dbReference>